<keyword evidence="13" id="KW-1185">Reference proteome</keyword>
<dbReference type="RefSeq" id="WP_123128869.1">
    <property type="nucleotide sequence ID" value="NZ_RJJD01000021.1"/>
</dbReference>
<dbReference type="Pfam" id="PF00198">
    <property type="entry name" value="2-oxoacid_dh"/>
    <property type="match status" value="1"/>
</dbReference>
<evidence type="ECO:0000256" key="2">
    <source>
        <dbReference type="ARBA" id="ARBA00011484"/>
    </source>
</evidence>
<proteinExistence type="inferred from homology"/>
<feature type="region of interest" description="Disordered" evidence="9">
    <location>
        <begin position="91"/>
        <end position="129"/>
    </location>
</feature>
<dbReference type="PANTHER" id="PTHR23151:SF90">
    <property type="entry name" value="DIHYDROLIPOYLLYSINE-RESIDUE ACETYLTRANSFERASE COMPONENT OF PYRUVATE DEHYDROGENASE COMPLEX, MITOCHONDRIAL-RELATED"/>
    <property type="match status" value="1"/>
</dbReference>
<keyword evidence="4 8" id="KW-0450">Lipoyl</keyword>
<sequence>MAEIIRMPKMSDTMTDGVIASWLKKVGDSVKSGDVLAEVETDKATMELESYEDGTLLYIGPKNGESVPVDGVLAIIGKQGEDISGLMAEVNGGGAAPASQEAPKAEAPKAEPAPAAAPAQAPAAQPAPAANVNAEVVRMPKMSDTMQEGTIVAWHKKVGDKVKSGDLLAEVETDKATMELESYEDGTLLYIGVEAGASVQVDGVLAIIGEAGADYQALLNGGGNKSGGNANPAEGANNEEVTRREEHKTGEQSQSGDGVNQTVGAPVPGPGTAAQPASGSENQGRVLASPLAKKVAQEKGISLAQVKGSGENGRIVLRDVENFTPSAAPAAQPQAAPAATPAPQVSAPVQSGEAFTEVPVSQMRKVIARRLSESLFTAPHFYLTMEIDMDKAMEARVSMNEVAPVKVSFNDMVIKAAAAALRKHPAVNSSWLGDKIRYNNVVNIGVAVAVEEGLLVPVVRNADQKSLSTISAEVKDLGGKAKTKKLQPSDWEGSTFTISNLGMFGIEEFTAIINPPDACILAVGGIKQTPVVKNGQIQIGNVMKVTLSCDHRVVDGAVGSAFLQTLKGFLEDPVRMLV</sequence>
<feature type="region of interest" description="Disordered" evidence="9">
    <location>
        <begin position="326"/>
        <end position="346"/>
    </location>
</feature>
<dbReference type="Gene3D" id="2.40.50.100">
    <property type="match status" value="2"/>
</dbReference>
<feature type="domain" description="Lipoyl-binding" evidence="10">
    <location>
        <begin position="134"/>
        <end position="209"/>
    </location>
</feature>
<dbReference type="PROSITE" id="PS51826">
    <property type="entry name" value="PSBD"/>
    <property type="match status" value="1"/>
</dbReference>
<dbReference type="Proteomes" id="UP000272117">
    <property type="component" value="Unassembled WGS sequence"/>
</dbReference>
<feature type="domain" description="Lipoyl-binding" evidence="10">
    <location>
        <begin position="2"/>
        <end position="77"/>
    </location>
</feature>
<dbReference type="InterPro" id="IPR036625">
    <property type="entry name" value="E3-bd_dom_sf"/>
</dbReference>
<organism evidence="12 13">
    <name type="scientific">Rufibacter latericius</name>
    <dbReference type="NCBI Taxonomy" id="2487040"/>
    <lineage>
        <taxon>Bacteria</taxon>
        <taxon>Pseudomonadati</taxon>
        <taxon>Bacteroidota</taxon>
        <taxon>Cytophagia</taxon>
        <taxon>Cytophagales</taxon>
        <taxon>Hymenobacteraceae</taxon>
        <taxon>Rufibacter</taxon>
    </lineage>
</organism>
<feature type="compositionally biased region" description="Basic and acidic residues" evidence="9">
    <location>
        <begin position="240"/>
        <end position="250"/>
    </location>
</feature>
<dbReference type="InterPro" id="IPR003016">
    <property type="entry name" value="2-oxoA_DH_lipoyl-BS"/>
</dbReference>
<dbReference type="NCBIfam" id="TIGR01349">
    <property type="entry name" value="PDHac_trf_mito"/>
    <property type="match status" value="1"/>
</dbReference>
<feature type="domain" description="Peripheral subunit-binding (PSBD)" evidence="11">
    <location>
        <begin position="287"/>
        <end position="324"/>
    </location>
</feature>
<dbReference type="Gene3D" id="3.30.559.10">
    <property type="entry name" value="Chloramphenicol acetyltransferase-like domain"/>
    <property type="match status" value="1"/>
</dbReference>
<dbReference type="OrthoDB" id="9805770at2"/>
<evidence type="ECO:0000256" key="4">
    <source>
        <dbReference type="ARBA" id="ARBA00022823"/>
    </source>
</evidence>
<dbReference type="GO" id="GO:0004742">
    <property type="term" value="F:dihydrolipoyllysine-residue acetyltransferase activity"/>
    <property type="evidence" value="ECO:0007669"/>
    <property type="project" value="UniProtKB-UniRule"/>
</dbReference>
<evidence type="ECO:0000256" key="9">
    <source>
        <dbReference type="SAM" id="MobiDB-lite"/>
    </source>
</evidence>
<dbReference type="PANTHER" id="PTHR23151">
    <property type="entry name" value="DIHYDROLIPOAMIDE ACETYL/SUCCINYL-TRANSFERASE-RELATED"/>
    <property type="match status" value="1"/>
</dbReference>
<comment type="cofactor">
    <cofactor evidence="8">
        <name>(R)-lipoate</name>
        <dbReference type="ChEBI" id="CHEBI:83088"/>
    </cofactor>
    <text evidence="8">Binds 2 lipoyl cofactors covalently.</text>
</comment>
<dbReference type="InterPro" id="IPR000089">
    <property type="entry name" value="Biotin_lipoyl"/>
</dbReference>
<feature type="compositionally biased region" description="Polar residues" evidence="9">
    <location>
        <begin position="251"/>
        <end position="263"/>
    </location>
</feature>
<dbReference type="InterPro" id="IPR023213">
    <property type="entry name" value="CAT-like_dom_sf"/>
</dbReference>
<dbReference type="SUPFAM" id="SSF47005">
    <property type="entry name" value="Peripheral subunit-binding domain of 2-oxo acid dehydrogenase complex"/>
    <property type="match status" value="1"/>
</dbReference>
<dbReference type="PROSITE" id="PS00189">
    <property type="entry name" value="LIPOYL"/>
    <property type="match status" value="2"/>
</dbReference>
<name>A0A3M9MAC1_9BACT</name>
<accession>A0A3M9MAC1</accession>
<feature type="compositionally biased region" description="Low complexity" evidence="9">
    <location>
        <begin position="110"/>
        <end position="129"/>
    </location>
</feature>
<keyword evidence="12" id="KW-0670">Pyruvate</keyword>
<dbReference type="SUPFAM" id="SSF52777">
    <property type="entry name" value="CoA-dependent acyltransferases"/>
    <property type="match status" value="1"/>
</dbReference>
<evidence type="ECO:0000256" key="8">
    <source>
        <dbReference type="RuleBase" id="RU361137"/>
    </source>
</evidence>
<comment type="similarity">
    <text evidence="1 8">Belongs to the 2-oxoacid dehydrogenase family.</text>
</comment>
<protein>
    <recommendedName>
        <fullName evidence="8">Acetyltransferase component of pyruvate dehydrogenase complex</fullName>
        <ecNumber evidence="8">2.3.1.12</ecNumber>
    </recommendedName>
</protein>
<dbReference type="AlphaFoldDB" id="A0A3M9MAC1"/>
<dbReference type="Pfam" id="PF00364">
    <property type="entry name" value="Biotin_lipoyl"/>
    <property type="match status" value="2"/>
</dbReference>
<comment type="function">
    <text evidence="6">The pyruvate dehydrogenase complex catalyzes the overall conversion of pyruvate to acetyl-CoA and CO(2). It contains multiple copies of three enzymatic components: pyruvate dehydrogenase (E1), dihydrolipoamide acetyltransferase (E2) and lipoamide dehydrogenase (E3).</text>
</comment>
<comment type="caution">
    <text evidence="12">The sequence shown here is derived from an EMBL/GenBank/DDBJ whole genome shotgun (WGS) entry which is preliminary data.</text>
</comment>
<evidence type="ECO:0000256" key="6">
    <source>
        <dbReference type="ARBA" id="ARBA00025211"/>
    </source>
</evidence>
<dbReference type="InterPro" id="IPR001078">
    <property type="entry name" value="2-oxoacid_DH_actylTfrase"/>
</dbReference>
<evidence type="ECO:0000259" key="10">
    <source>
        <dbReference type="PROSITE" id="PS50968"/>
    </source>
</evidence>
<reference evidence="12 13" key="1">
    <citation type="submission" date="2018-11" db="EMBL/GenBank/DDBJ databases">
        <title>Rufibacter latericius sp. nov., isolated from water in Baiyang Lake.</title>
        <authorList>
            <person name="Yang Y."/>
        </authorList>
    </citation>
    <scope>NUCLEOTIDE SEQUENCE [LARGE SCALE GENOMIC DNA]</scope>
    <source>
        <strain evidence="12 13">R-22-1c-1</strain>
    </source>
</reference>
<dbReference type="CDD" id="cd06849">
    <property type="entry name" value="lipoyl_domain"/>
    <property type="match status" value="2"/>
</dbReference>
<dbReference type="PROSITE" id="PS50968">
    <property type="entry name" value="BIOTINYL_LIPOYL"/>
    <property type="match status" value="2"/>
</dbReference>
<evidence type="ECO:0000259" key="11">
    <source>
        <dbReference type="PROSITE" id="PS51826"/>
    </source>
</evidence>
<gene>
    <name evidence="12" type="ORF">EFB08_20650</name>
</gene>
<dbReference type="InterPro" id="IPR045257">
    <property type="entry name" value="E2/Pdx1"/>
</dbReference>
<feature type="region of interest" description="Disordered" evidence="9">
    <location>
        <begin position="222"/>
        <end position="286"/>
    </location>
</feature>
<comment type="catalytic activity">
    <reaction evidence="7 8">
        <text>N(6)-[(R)-dihydrolipoyl]-L-lysyl-[protein] + acetyl-CoA = N(6)-[(R)-S(8)-acetyldihydrolipoyl]-L-lysyl-[protein] + CoA</text>
        <dbReference type="Rhea" id="RHEA:17017"/>
        <dbReference type="Rhea" id="RHEA-COMP:10475"/>
        <dbReference type="Rhea" id="RHEA-COMP:10478"/>
        <dbReference type="ChEBI" id="CHEBI:57287"/>
        <dbReference type="ChEBI" id="CHEBI:57288"/>
        <dbReference type="ChEBI" id="CHEBI:83100"/>
        <dbReference type="ChEBI" id="CHEBI:83111"/>
        <dbReference type="EC" id="2.3.1.12"/>
    </reaction>
</comment>
<dbReference type="EC" id="2.3.1.12" evidence="8"/>
<dbReference type="InterPro" id="IPR011053">
    <property type="entry name" value="Single_hybrid_motif"/>
</dbReference>
<dbReference type="Gene3D" id="4.10.320.10">
    <property type="entry name" value="E3-binding domain"/>
    <property type="match status" value="1"/>
</dbReference>
<keyword evidence="3 8" id="KW-0808">Transferase</keyword>
<evidence type="ECO:0000313" key="12">
    <source>
        <dbReference type="EMBL" id="RNI22511.1"/>
    </source>
</evidence>
<evidence type="ECO:0000256" key="1">
    <source>
        <dbReference type="ARBA" id="ARBA00007317"/>
    </source>
</evidence>
<dbReference type="Pfam" id="PF02817">
    <property type="entry name" value="E3_binding"/>
    <property type="match status" value="1"/>
</dbReference>
<dbReference type="InterPro" id="IPR006257">
    <property type="entry name" value="LAT1"/>
</dbReference>
<dbReference type="FunFam" id="3.30.559.10:FF:000003">
    <property type="entry name" value="Acetyltransferase component of pyruvate dehydrogenase complex"/>
    <property type="match status" value="1"/>
</dbReference>
<feature type="compositionally biased region" description="Low complexity" evidence="9">
    <location>
        <begin position="227"/>
        <end position="239"/>
    </location>
</feature>
<dbReference type="SUPFAM" id="SSF51230">
    <property type="entry name" value="Single hybrid motif"/>
    <property type="match status" value="2"/>
</dbReference>
<comment type="subunit">
    <text evidence="2">Forms a 24-polypeptide structural core with octahedral symmetry.</text>
</comment>
<dbReference type="GO" id="GO:0045254">
    <property type="term" value="C:pyruvate dehydrogenase complex"/>
    <property type="evidence" value="ECO:0007669"/>
    <property type="project" value="UniProtKB-UniRule"/>
</dbReference>
<evidence type="ECO:0000256" key="5">
    <source>
        <dbReference type="ARBA" id="ARBA00023315"/>
    </source>
</evidence>
<dbReference type="EMBL" id="RJJD01000021">
    <property type="protein sequence ID" value="RNI22511.1"/>
    <property type="molecule type" value="Genomic_DNA"/>
</dbReference>
<evidence type="ECO:0000256" key="7">
    <source>
        <dbReference type="ARBA" id="ARBA00048370"/>
    </source>
</evidence>
<dbReference type="InterPro" id="IPR004167">
    <property type="entry name" value="PSBD"/>
</dbReference>
<keyword evidence="5 8" id="KW-0012">Acyltransferase</keyword>
<evidence type="ECO:0000313" key="13">
    <source>
        <dbReference type="Proteomes" id="UP000272117"/>
    </source>
</evidence>
<evidence type="ECO:0000256" key="3">
    <source>
        <dbReference type="ARBA" id="ARBA00022679"/>
    </source>
</evidence>
<dbReference type="GO" id="GO:0006086">
    <property type="term" value="P:pyruvate decarboxylation to acetyl-CoA"/>
    <property type="evidence" value="ECO:0007669"/>
    <property type="project" value="InterPro"/>
</dbReference>